<evidence type="ECO:0000313" key="5">
    <source>
        <dbReference type="EMBL" id="KIY68723.1"/>
    </source>
</evidence>
<dbReference type="EMBL" id="KN880497">
    <property type="protein sequence ID" value="KIY68723.1"/>
    <property type="molecule type" value="Genomic_DNA"/>
</dbReference>
<evidence type="ECO:0000313" key="6">
    <source>
        <dbReference type="Proteomes" id="UP000054007"/>
    </source>
</evidence>
<comment type="subcellular location">
    <subcellularLocation>
        <location evidence="1 2">Nucleus</location>
    </subcellularLocation>
</comment>
<keyword evidence="1 2" id="KW-0238">DNA-binding</keyword>
<feature type="compositionally biased region" description="Polar residues" evidence="3">
    <location>
        <begin position="172"/>
        <end position="198"/>
    </location>
</feature>
<name>A0A0D7BE29_9AGAR</name>
<protein>
    <submittedName>
        <fullName evidence="5">Homeobox-domain-containing protein</fullName>
    </submittedName>
</protein>
<dbReference type="GO" id="GO:1990837">
    <property type="term" value="F:sequence-specific double-stranded DNA binding"/>
    <property type="evidence" value="ECO:0007669"/>
    <property type="project" value="TreeGrafter"/>
</dbReference>
<dbReference type="OrthoDB" id="6159439at2759"/>
<feature type="compositionally biased region" description="Polar residues" evidence="3">
    <location>
        <begin position="285"/>
        <end position="302"/>
    </location>
</feature>
<sequence length="454" mass="50588">MSDPRSPSHRRSNSPPNPSRTSTHDQPTVPQSAPRPTHSFVAATRHSTPAPSSSRNLRLPSSPEPTTRMSRSHRRPSQPESSERRDDSSDSQSQSGGMADTEEAEASHQSKDEPTSSSPPKKKRTRTLTTPHQAAVLHALLAQSRFPTTAMREEVGRSIGLSARKVQIWFQNQRQKARRPQTQQNPTRHSQNTGQASPSRPPQYGAYPTTTQQASSSRAIADPRLSSDASHTLGRSALDRHYEHPSDYGSYSQAPSPIESNVLLGPGIPGPSRSSGQSHTAAFYQRSSPGLSPTDSRHSFLNSPEEPYGTSPVEPTRSLQEYRPYVPMPRSPSPPPDRMSVSPPPIHGPSVTLPLQGRYIMRRTPSPSRTLPPPIPTYPRTREYVPWDSFHVSRQQHEISPLQTTRYSGERHFPRLWQERREDSPPPRRSPPEGLIRTRHDRPAARHEHSLSTS</sequence>
<dbReference type="CDD" id="cd00086">
    <property type="entry name" value="homeodomain"/>
    <property type="match status" value="1"/>
</dbReference>
<organism evidence="5 6">
    <name type="scientific">Cylindrobasidium torrendii FP15055 ss-10</name>
    <dbReference type="NCBI Taxonomy" id="1314674"/>
    <lineage>
        <taxon>Eukaryota</taxon>
        <taxon>Fungi</taxon>
        <taxon>Dikarya</taxon>
        <taxon>Basidiomycota</taxon>
        <taxon>Agaricomycotina</taxon>
        <taxon>Agaricomycetes</taxon>
        <taxon>Agaricomycetidae</taxon>
        <taxon>Agaricales</taxon>
        <taxon>Marasmiineae</taxon>
        <taxon>Physalacriaceae</taxon>
        <taxon>Cylindrobasidium</taxon>
    </lineage>
</organism>
<evidence type="ECO:0000256" key="2">
    <source>
        <dbReference type="RuleBase" id="RU000682"/>
    </source>
</evidence>
<dbReference type="STRING" id="1314674.A0A0D7BE29"/>
<dbReference type="Pfam" id="PF00046">
    <property type="entry name" value="Homeodomain"/>
    <property type="match status" value="1"/>
</dbReference>
<dbReference type="PANTHER" id="PTHR46255:SF3">
    <property type="entry name" value="HOMEOBOX DOMAIN-CONTAINING PROTEIN"/>
    <property type="match status" value="1"/>
</dbReference>
<feature type="compositionally biased region" description="Basic and acidic residues" evidence="3">
    <location>
        <begin position="105"/>
        <end position="114"/>
    </location>
</feature>
<feature type="compositionally biased region" description="Low complexity" evidence="3">
    <location>
        <begin position="127"/>
        <end position="143"/>
    </location>
</feature>
<feature type="region of interest" description="Disordered" evidence="3">
    <location>
        <begin position="172"/>
        <end position="343"/>
    </location>
</feature>
<dbReference type="SUPFAM" id="SSF46689">
    <property type="entry name" value="Homeodomain-like"/>
    <property type="match status" value="1"/>
</dbReference>
<keyword evidence="1 2" id="KW-0371">Homeobox</keyword>
<accession>A0A0D7BE29</accession>
<keyword evidence="6" id="KW-1185">Reference proteome</keyword>
<dbReference type="GO" id="GO:0000981">
    <property type="term" value="F:DNA-binding transcription factor activity, RNA polymerase II-specific"/>
    <property type="evidence" value="ECO:0007669"/>
    <property type="project" value="TreeGrafter"/>
</dbReference>
<proteinExistence type="predicted"/>
<dbReference type="InterPro" id="IPR001356">
    <property type="entry name" value="HD"/>
</dbReference>
<feature type="compositionally biased region" description="Basic and acidic residues" evidence="3">
    <location>
        <begin position="237"/>
        <end position="246"/>
    </location>
</feature>
<evidence type="ECO:0000256" key="1">
    <source>
        <dbReference type="PROSITE-ProRule" id="PRU00108"/>
    </source>
</evidence>
<evidence type="ECO:0000256" key="3">
    <source>
        <dbReference type="SAM" id="MobiDB-lite"/>
    </source>
</evidence>
<feature type="region of interest" description="Disordered" evidence="3">
    <location>
        <begin position="396"/>
        <end position="454"/>
    </location>
</feature>
<dbReference type="InterPro" id="IPR052631">
    <property type="entry name" value="Paired_homeobox_Bicoid"/>
</dbReference>
<feature type="compositionally biased region" description="Basic and acidic residues" evidence="3">
    <location>
        <begin position="436"/>
        <end position="454"/>
    </location>
</feature>
<evidence type="ECO:0000259" key="4">
    <source>
        <dbReference type="PROSITE" id="PS50071"/>
    </source>
</evidence>
<gene>
    <name evidence="5" type="ORF">CYLTODRAFT_251996</name>
</gene>
<feature type="compositionally biased region" description="Polar residues" evidence="3">
    <location>
        <begin position="208"/>
        <end position="218"/>
    </location>
</feature>
<feature type="domain" description="Homeobox" evidence="4">
    <location>
        <begin position="120"/>
        <end position="180"/>
    </location>
</feature>
<dbReference type="GO" id="GO:0005634">
    <property type="term" value="C:nucleus"/>
    <property type="evidence" value="ECO:0007669"/>
    <property type="project" value="UniProtKB-SubCell"/>
</dbReference>
<dbReference type="AlphaFoldDB" id="A0A0D7BE29"/>
<dbReference type="PANTHER" id="PTHR46255">
    <property type="entry name" value="SHORT STATURE HOMEOBOX"/>
    <property type="match status" value="1"/>
</dbReference>
<keyword evidence="1 2" id="KW-0539">Nucleus</keyword>
<dbReference type="Proteomes" id="UP000054007">
    <property type="component" value="Unassembled WGS sequence"/>
</dbReference>
<feature type="compositionally biased region" description="Polar residues" evidence="3">
    <location>
        <begin position="249"/>
        <end position="259"/>
    </location>
</feature>
<feature type="compositionally biased region" description="Low complexity" evidence="3">
    <location>
        <begin position="49"/>
        <end position="65"/>
    </location>
</feature>
<feature type="compositionally biased region" description="Basic and acidic residues" evidence="3">
    <location>
        <begin position="408"/>
        <end position="426"/>
    </location>
</feature>
<feature type="compositionally biased region" description="Pro residues" evidence="3">
    <location>
        <begin position="326"/>
        <end position="343"/>
    </location>
</feature>
<feature type="region of interest" description="Disordered" evidence="3">
    <location>
        <begin position="1"/>
        <end position="149"/>
    </location>
</feature>
<dbReference type="Gene3D" id="1.10.10.60">
    <property type="entry name" value="Homeodomain-like"/>
    <property type="match status" value="1"/>
</dbReference>
<dbReference type="PROSITE" id="PS50071">
    <property type="entry name" value="HOMEOBOX_2"/>
    <property type="match status" value="1"/>
</dbReference>
<feature type="DNA-binding region" description="Homeobox" evidence="1">
    <location>
        <begin position="122"/>
        <end position="181"/>
    </location>
</feature>
<dbReference type="InterPro" id="IPR009057">
    <property type="entry name" value="Homeodomain-like_sf"/>
</dbReference>
<dbReference type="SMART" id="SM00389">
    <property type="entry name" value="HOX"/>
    <property type="match status" value="1"/>
</dbReference>
<reference evidence="5 6" key="1">
    <citation type="journal article" date="2015" name="Fungal Genet. Biol.">
        <title>Evolution of novel wood decay mechanisms in Agaricales revealed by the genome sequences of Fistulina hepatica and Cylindrobasidium torrendii.</title>
        <authorList>
            <person name="Floudas D."/>
            <person name="Held B.W."/>
            <person name="Riley R."/>
            <person name="Nagy L.G."/>
            <person name="Koehler G."/>
            <person name="Ransdell A.S."/>
            <person name="Younus H."/>
            <person name="Chow J."/>
            <person name="Chiniquy J."/>
            <person name="Lipzen A."/>
            <person name="Tritt A."/>
            <person name="Sun H."/>
            <person name="Haridas S."/>
            <person name="LaButti K."/>
            <person name="Ohm R.A."/>
            <person name="Kues U."/>
            <person name="Blanchette R.A."/>
            <person name="Grigoriev I.V."/>
            <person name="Minto R.E."/>
            <person name="Hibbett D.S."/>
        </authorList>
    </citation>
    <scope>NUCLEOTIDE SEQUENCE [LARGE SCALE GENOMIC DNA]</scope>
    <source>
        <strain evidence="5 6">FP15055 ss-10</strain>
    </source>
</reference>